<protein>
    <submittedName>
        <fullName evidence="2">Uncharacterized protein</fullName>
    </submittedName>
</protein>
<dbReference type="Proteomes" id="UP000000265">
    <property type="component" value="Chromosome"/>
</dbReference>
<evidence type="ECO:0000313" key="3">
    <source>
        <dbReference type="Proteomes" id="UP000000265"/>
    </source>
</evidence>
<dbReference type="STRING" id="272620.KPN_02246"/>
<organism evidence="2 3">
    <name type="scientific">Klebsiella pneumoniae subsp. pneumoniae (strain ATCC 700721 / MGH 78578)</name>
    <dbReference type="NCBI Taxonomy" id="272620"/>
    <lineage>
        <taxon>Bacteria</taxon>
        <taxon>Pseudomonadati</taxon>
        <taxon>Pseudomonadota</taxon>
        <taxon>Gammaproteobacteria</taxon>
        <taxon>Enterobacterales</taxon>
        <taxon>Enterobacteriaceae</taxon>
        <taxon>Klebsiella/Raoultella group</taxon>
        <taxon>Klebsiella</taxon>
        <taxon>Klebsiella pneumoniae complex</taxon>
    </lineage>
</organism>
<dbReference type="KEGG" id="kpn:KPN_02246"/>
<sequence length="106" mass="11422">MPDSRSSEPTNTTPGGNVFIPRRPVHIHQRHFGLLRHLRQLRGAGGVHRVDDDRVHAGGDEALHLIGLASGVAAGVFKLYVDVAGLSFFLNGLADNSEKVLIEVGH</sequence>
<dbReference type="EnsemblBacteria" id="ABR77672">
    <property type="protein sequence ID" value="ABR77672"/>
    <property type="gene ID" value="KPN_02246"/>
</dbReference>
<reference evidence="2 3" key="2">
    <citation type="submission" date="2006-09" db="EMBL/GenBank/DDBJ databases">
        <authorList>
            <consortium name="The Klebsiella pneumonia Genome Sequencing Project"/>
            <person name="McClelland M."/>
            <person name="Sanderson E.K."/>
            <person name="Spieth J."/>
            <person name="Clifton W.S."/>
            <person name="Latreille P."/>
            <person name="Sabo A."/>
            <person name="Pepin K."/>
            <person name="Bhonagiri V."/>
            <person name="Porwollik S."/>
            <person name="Ali J."/>
            <person name="Wilson R.K."/>
        </authorList>
    </citation>
    <scope>NUCLEOTIDE SEQUENCE [LARGE SCALE GENOMIC DNA]</scope>
    <source>
        <strain evidence="3">ATCC 700721 / MGH 78578</strain>
    </source>
</reference>
<feature type="region of interest" description="Disordered" evidence="1">
    <location>
        <begin position="1"/>
        <end position="20"/>
    </location>
</feature>
<proteinExistence type="predicted"/>
<accession>A6TAQ1</accession>
<dbReference type="EMBL" id="CP000647">
    <property type="protein sequence ID" value="ABR77672.1"/>
    <property type="molecule type" value="Genomic_DNA"/>
</dbReference>
<gene>
    <name evidence="2" type="ORF">KPN_02246</name>
</gene>
<evidence type="ECO:0000313" key="2">
    <source>
        <dbReference type="EMBL" id="ABR77672.1"/>
    </source>
</evidence>
<dbReference type="AlphaFoldDB" id="A6TAQ1"/>
<dbReference type="PaxDb" id="272620-KPN_02246"/>
<evidence type="ECO:0000256" key="1">
    <source>
        <dbReference type="SAM" id="MobiDB-lite"/>
    </source>
</evidence>
<name>A6TAQ1_KLEP7</name>
<dbReference type="HOGENOM" id="CLU_2219617_0_0_6"/>
<reference evidence="2 3" key="1">
    <citation type="journal article" date="2001" name="Nature">
        <title>Complete genome sequence of Salmonella enterica serovar Typhimurium LT2.</title>
        <authorList>
            <person name="McClelland M."/>
            <person name="Sanderson K.E."/>
            <person name="Spieth J."/>
            <person name="Clifton S.W."/>
            <person name="Latreille P."/>
            <person name="Courtney L."/>
            <person name="Porwollik S."/>
            <person name="Ali J."/>
            <person name="Dante M."/>
            <person name="Du F."/>
            <person name="Hou S."/>
            <person name="Layman D."/>
            <person name="Leonard S."/>
            <person name="Nguyen C."/>
            <person name="Scott K."/>
            <person name="Holmes A."/>
            <person name="Grewal N."/>
            <person name="Mulvaney E."/>
            <person name="Ryan E."/>
            <person name="Sun H."/>
            <person name="Florea L."/>
            <person name="Miller W."/>
            <person name="Stoneking T."/>
            <person name="Nhan M."/>
            <person name="Waterston R."/>
            <person name="Wilson R.K."/>
        </authorList>
    </citation>
    <scope>NUCLEOTIDE SEQUENCE [LARGE SCALE GENOMIC DNA]</scope>
    <source>
        <strain evidence="3">ATCC 700721 / MGH 78578</strain>
    </source>
</reference>